<feature type="domain" description="Mutator-like transposase" evidence="1">
    <location>
        <begin position="41"/>
        <end position="280"/>
    </location>
</feature>
<dbReference type="EMBL" id="VYZN01000074">
    <property type="protein sequence ID" value="KAE9524005.1"/>
    <property type="molecule type" value="Genomic_DNA"/>
</dbReference>
<dbReference type="InterPro" id="IPR011604">
    <property type="entry name" value="PDDEXK-like_dom_sf"/>
</dbReference>
<keyword evidence="3" id="KW-1185">Reference proteome</keyword>
<evidence type="ECO:0000313" key="2">
    <source>
        <dbReference type="EMBL" id="KAE9524005.1"/>
    </source>
</evidence>
<dbReference type="InterPro" id="IPR049012">
    <property type="entry name" value="Mutator_transp_dom"/>
</dbReference>
<sequence length="418" mass="47012">MTALRAKRNNDFNIPEEIIAHNLSVSTNNTPETAICENLFGRRIVDIGYIFEQIKKIRHIGGTDCTFIDMKFMSEIRNGYASIFKFQCKICNIENLIYSENPKEIYIPSNKSLVNGSIAVGIGYAQLAELSASIEVPSMCNKTYIKIQNYINLAVQKTACSEMKQAGDEEREIALKNKEVDVDGTPMCTVIADGQWSKRSYKSKYNALSGTATIIRKRTGKVLFVGVRNRYCAICQRASSHNEKASEHVCFLNWRKASTAMEADGIVEGFSSSVEMHGLRDGDNQYYGLAEELVDTMTKEDFDMKKMEFIKKLNEADRTNIEINTRNQSNNSLCCKKKIHNLLYAPNPKSKQLNYGQVMEAKARTKFEEMFDLKVHTCGLIVDRDLSYLAASPAVGGIGKTHKYPFVFNHDPLATGQA</sequence>
<dbReference type="AlphaFoldDB" id="A0A6G0T0X8"/>
<accession>A0A6G0T0X8</accession>
<gene>
    <name evidence="2" type="ORF">AGLY_015652</name>
</gene>
<evidence type="ECO:0000259" key="1">
    <source>
        <dbReference type="Pfam" id="PF20700"/>
    </source>
</evidence>
<protein>
    <recommendedName>
        <fullName evidence="1">Mutator-like transposase domain-containing protein</fullName>
    </recommendedName>
</protein>
<proteinExistence type="predicted"/>
<name>A0A6G0T0X8_APHGL</name>
<dbReference type="Proteomes" id="UP000475862">
    <property type="component" value="Unassembled WGS sequence"/>
</dbReference>
<reference evidence="2 3" key="1">
    <citation type="submission" date="2019-08" db="EMBL/GenBank/DDBJ databases">
        <title>The genome of the soybean aphid Biotype 1, its phylome, world population structure and adaptation to the North American continent.</title>
        <authorList>
            <person name="Giordano R."/>
            <person name="Donthu R.K."/>
            <person name="Hernandez A.G."/>
            <person name="Wright C.L."/>
            <person name="Zimin A.V."/>
        </authorList>
    </citation>
    <scope>NUCLEOTIDE SEQUENCE [LARGE SCALE GENOMIC DNA]</scope>
    <source>
        <tissue evidence="2">Whole aphids</tissue>
    </source>
</reference>
<dbReference type="Pfam" id="PF20700">
    <property type="entry name" value="Mutator"/>
    <property type="match status" value="1"/>
</dbReference>
<dbReference type="OrthoDB" id="6624036at2759"/>
<organism evidence="2 3">
    <name type="scientific">Aphis glycines</name>
    <name type="common">Soybean aphid</name>
    <dbReference type="NCBI Taxonomy" id="307491"/>
    <lineage>
        <taxon>Eukaryota</taxon>
        <taxon>Metazoa</taxon>
        <taxon>Ecdysozoa</taxon>
        <taxon>Arthropoda</taxon>
        <taxon>Hexapoda</taxon>
        <taxon>Insecta</taxon>
        <taxon>Pterygota</taxon>
        <taxon>Neoptera</taxon>
        <taxon>Paraneoptera</taxon>
        <taxon>Hemiptera</taxon>
        <taxon>Sternorrhyncha</taxon>
        <taxon>Aphidomorpha</taxon>
        <taxon>Aphidoidea</taxon>
        <taxon>Aphididae</taxon>
        <taxon>Aphidini</taxon>
        <taxon>Aphis</taxon>
        <taxon>Aphis</taxon>
    </lineage>
</organism>
<evidence type="ECO:0000313" key="3">
    <source>
        <dbReference type="Proteomes" id="UP000475862"/>
    </source>
</evidence>
<dbReference type="Gene3D" id="3.90.320.10">
    <property type="match status" value="1"/>
</dbReference>
<comment type="caution">
    <text evidence="2">The sequence shown here is derived from an EMBL/GenBank/DDBJ whole genome shotgun (WGS) entry which is preliminary data.</text>
</comment>